<dbReference type="GO" id="GO:0046872">
    <property type="term" value="F:metal ion binding"/>
    <property type="evidence" value="ECO:0007669"/>
    <property type="project" value="UniProtKB-KW"/>
</dbReference>
<evidence type="ECO:0000313" key="5">
    <source>
        <dbReference type="EMBL" id="AKV04059.1"/>
    </source>
</evidence>
<keyword evidence="2" id="KW-0479">Metal-binding</keyword>
<reference evidence="5 6" key="1">
    <citation type="submission" date="2015-08" db="EMBL/GenBank/DDBJ databases">
        <authorList>
            <person name="Babu N.S."/>
            <person name="Beckwith C.J."/>
            <person name="Beseler K.G."/>
            <person name="Brison A."/>
            <person name="Carone J.V."/>
            <person name="Caskin T.P."/>
            <person name="Diamond M."/>
            <person name="Durham M.E."/>
            <person name="Foxe J.M."/>
            <person name="Go M."/>
            <person name="Henderson B.A."/>
            <person name="Jones I.B."/>
            <person name="McGettigan J.A."/>
            <person name="Micheletti S.J."/>
            <person name="Nasrallah M.E."/>
            <person name="Ortiz D."/>
            <person name="Piller C.R."/>
            <person name="Privatt S.R."/>
            <person name="Schneider S.L."/>
            <person name="Sharp S."/>
            <person name="Smith T.C."/>
            <person name="Stanton J.D."/>
            <person name="Ullery H.E."/>
            <person name="Wilson R.J."/>
            <person name="Serrano M.G."/>
            <person name="Buck G."/>
            <person name="Lee V."/>
            <person name="Wang Y."/>
            <person name="Carvalho R."/>
            <person name="Voegtly L."/>
            <person name="Shi R."/>
            <person name="Duckworth R."/>
            <person name="Johnson A."/>
            <person name="Loviza R."/>
            <person name="Walstead R."/>
            <person name="Shah Z."/>
            <person name="Kiflezghi M."/>
            <person name="Wade K."/>
            <person name="Ball S.L."/>
            <person name="Bradley K.W."/>
            <person name="Asai D.J."/>
            <person name="Bowman C.A."/>
            <person name="Russell D.A."/>
            <person name="Pope W.H."/>
            <person name="Jacobs-Sera D."/>
            <person name="Hendrix R.W."/>
            <person name="Hatfull G.F."/>
        </authorList>
    </citation>
    <scope>NUCLEOTIDE SEQUENCE [LARGE SCALE GENOMIC DNA]</scope>
    <source>
        <strain evidence="5 6">DSM 27648</strain>
    </source>
</reference>
<keyword evidence="3" id="KW-0862">Zinc</keyword>
<dbReference type="Gene3D" id="2.170.150.70">
    <property type="match status" value="1"/>
</dbReference>
<dbReference type="Proteomes" id="UP000064967">
    <property type="component" value="Chromosome"/>
</dbReference>
<dbReference type="KEGG" id="llu:AKJ09_10722"/>
<dbReference type="GO" id="GO:0016846">
    <property type="term" value="F:carbon-sulfur lyase activity"/>
    <property type="evidence" value="ECO:0007669"/>
    <property type="project" value="InterPro"/>
</dbReference>
<keyword evidence="6" id="KW-1185">Reference proteome</keyword>
<dbReference type="Pfam" id="PF04828">
    <property type="entry name" value="GFA"/>
    <property type="match status" value="1"/>
</dbReference>
<dbReference type="PROSITE" id="PS51891">
    <property type="entry name" value="CENP_V_GFA"/>
    <property type="match status" value="1"/>
</dbReference>
<dbReference type="AlphaFoldDB" id="A0A0K1QE69"/>
<evidence type="ECO:0000313" key="6">
    <source>
        <dbReference type="Proteomes" id="UP000064967"/>
    </source>
</evidence>
<evidence type="ECO:0000256" key="1">
    <source>
        <dbReference type="ARBA" id="ARBA00005495"/>
    </source>
</evidence>
<proteinExistence type="inferred from homology"/>
<comment type="similarity">
    <text evidence="1">Belongs to the Gfa family.</text>
</comment>
<dbReference type="InterPro" id="IPR052355">
    <property type="entry name" value="CENP-V-like"/>
</dbReference>
<protein>
    <submittedName>
        <fullName evidence="5">Gfa-like protein</fullName>
    </submittedName>
</protein>
<evidence type="ECO:0000259" key="4">
    <source>
        <dbReference type="PROSITE" id="PS51891"/>
    </source>
</evidence>
<dbReference type="SUPFAM" id="SSF51316">
    <property type="entry name" value="Mss4-like"/>
    <property type="match status" value="1"/>
</dbReference>
<dbReference type="InterPro" id="IPR006913">
    <property type="entry name" value="CENP-V/GFA"/>
</dbReference>
<accession>A0A0K1QE69</accession>
<sequence length="121" mass="13244">MVMGETKTYAGGCHCGKVRYEATTDLAQVITCNCSHCSMRAPILTFVPPEQFKLVCGDEAELGDYQFNKKNIHHLFCQQCGVESFAWGTGPSGKMYALNVRCLEGVDVSALSPMQVDGKSR</sequence>
<dbReference type="PANTHER" id="PTHR28620:SF1">
    <property type="entry name" value="CENP-V_GFA DOMAIN-CONTAINING PROTEIN"/>
    <property type="match status" value="1"/>
</dbReference>
<dbReference type="EMBL" id="CP012333">
    <property type="protein sequence ID" value="AKV04059.1"/>
    <property type="molecule type" value="Genomic_DNA"/>
</dbReference>
<dbReference type="STRING" id="1391654.AKJ09_10722"/>
<dbReference type="InterPro" id="IPR011057">
    <property type="entry name" value="Mss4-like_sf"/>
</dbReference>
<name>A0A0K1QE69_9BACT</name>
<dbReference type="PANTHER" id="PTHR28620">
    <property type="entry name" value="CENTROMERE PROTEIN V"/>
    <property type="match status" value="1"/>
</dbReference>
<organism evidence="5 6">
    <name type="scientific">Labilithrix luteola</name>
    <dbReference type="NCBI Taxonomy" id="1391654"/>
    <lineage>
        <taxon>Bacteria</taxon>
        <taxon>Pseudomonadati</taxon>
        <taxon>Myxococcota</taxon>
        <taxon>Polyangia</taxon>
        <taxon>Polyangiales</taxon>
        <taxon>Labilitrichaceae</taxon>
        <taxon>Labilithrix</taxon>
    </lineage>
</organism>
<feature type="domain" description="CENP-V/GFA" evidence="4">
    <location>
        <begin position="9"/>
        <end position="121"/>
    </location>
</feature>
<evidence type="ECO:0000256" key="3">
    <source>
        <dbReference type="ARBA" id="ARBA00022833"/>
    </source>
</evidence>
<evidence type="ECO:0000256" key="2">
    <source>
        <dbReference type="ARBA" id="ARBA00022723"/>
    </source>
</evidence>
<gene>
    <name evidence="5" type="ORF">AKJ09_10722</name>
</gene>